<dbReference type="Pfam" id="PF12705">
    <property type="entry name" value="PDDEXK_1"/>
    <property type="match status" value="1"/>
</dbReference>
<dbReference type="OrthoDB" id="9762792at2"/>
<dbReference type="AlphaFoldDB" id="A0A1G6NJ91"/>
<proteinExistence type="predicted"/>
<dbReference type="Gene3D" id="3.90.320.10">
    <property type="match status" value="1"/>
</dbReference>
<accession>A0A1G6NJ91</accession>
<keyword evidence="3" id="KW-1185">Reference proteome</keyword>
<feature type="domain" description="PD-(D/E)XK endonuclease-like" evidence="1">
    <location>
        <begin position="665"/>
        <end position="957"/>
    </location>
</feature>
<dbReference type="InterPro" id="IPR038726">
    <property type="entry name" value="PDDEXK_AddAB-type"/>
</dbReference>
<evidence type="ECO:0000259" key="1">
    <source>
        <dbReference type="Pfam" id="PF12705"/>
    </source>
</evidence>
<evidence type="ECO:0000313" key="3">
    <source>
        <dbReference type="Proteomes" id="UP000199452"/>
    </source>
</evidence>
<sequence length="959" mass="109563">MEPFLKLVAKDLYSRYGDDLEGVTLVFPTRRAGLFFAKHLASMVNKPLWHPPVVAISDIMLQASGYRLADQLSLVLELYKVYSRVMESDDSFDKFYYWGEVMLMDFDSVDKYRVDSSLLFRNIQAIKELEGKFDAVSEEQREALASFIHLFEIETESEIKSRFLTIWDVLGSIYQEFKDQLNNQGLVYEGMAYHAAADLFDRGEVKGLSEGMYAFVGFNALNDCEKALFKYFKREEKALFYWDYDTYYTQDDVQEAGNFIRANMLLFPNAIGSQHFSNLKENRQITVIGSPTGVAQAKLVPTLLEEIQSKGGQLDESCAIIFPEEQYLLPVLRALPRNLERLNITMGYPIKETSAFTLLDFLMKLQQGARTTGTDVRFYLRDVLSVLGHPYLSLVDPVATQKLQRNLIDDNRIYPKAVSLRNGDLLSMIFTPVTTGQEALRYLRDVVIELAKMLTNLTQEEAQSDASRLDLEYLYALYQSITRLVDLLSIEKTEISLKVAGQLVRKVFSQQRVSFKGEPLAGLQLMGFLETRALDFKNLVILSMNDEALPGKHNNPTFITPSLRTAFGLPDYKHQEAIYAYYFYRLIQRAERVFLVYKNRNDGPQTGEVSRYVLQLRMENGIKVEERSVQFDLNLPEPVVMEVVKDSSIMEKLNTYLDSTADRYLSPSALTSYITCSLRFYYRYVLGLKEVEEATEEVDSPLFGSILHQAMFQLLNEFVGKVISESQLMAMAKDTDSIGKAVDSAFRIEFLRGEKDGDLQLLGRNLIVKNVVEKLVVKMLTLDAKRAPFTLVELEQKHTVRVKFQVDSQPQSVAIGGMVDRLEQADGSMVVIDYKTGAYKLKGIFSMVEDLFSPEHIGKQKEVFQTLLYSRIVAERFPEARVRPALWFVRNPDPDYRPGVFLKEAKIVRMVDSFSDFAPEFNRSLEGLLVEIFSTETPFTQTTVADSCLNCTYKMICAK</sequence>
<dbReference type="InterPro" id="IPR027417">
    <property type="entry name" value="P-loop_NTPase"/>
</dbReference>
<dbReference type="RefSeq" id="WP_092439118.1">
    <property type="nucleotide sequence ID" value="NZ_FMYP01000043.1"/>
</dbReference>
<dbReference type="Proteomes" id="UP000199452">
    <property type="component" value="Unassembled WGS sequence"/>
</dbReference>
<protein>
    <submittedName>
        <fullName evidence="2">PD-(D/E)XK nuclease superfamily protein</fullName>
    </submittedName>
</protein>
<evidence type="ECO:0000313" key="2">
    <source>
        <dbReference type="EMBL" id="SDC67195.1"/>
    </source>
</evidence>
<dbReference type="EMBL" id="FMYP01000043">
    <property type="protein sequence ID" value="SDC67195.1"/>
    <property type="molecule type" value="Genomic_DNA"/>
</dbReference>
<dbReference type="InterPro" id="IPR011604">
    <property type="entry name" value="PDDEXK-like_dom_sf"/>
</dbReference>
<gene>
    <name evidence="2" type="ORF">SAMN05216323_104315</name>
</gene>
<reference evidence="2 3" key="1">
    <citation type="submission" date="2016-09" db="EMBL/GenBank/DDBJ databases">
        <authorList>
            <person name="Capua I."/>
            <person name="De Benedictis P."/>
            <person name="Joannis T."/>
            <person name="Lombin L.H."/>
            <person name="Cattoli G."/>
        </authorList>
    </citation>
    <scope>NUCLEOTIDE SEQUENCE [LARGE SCALE GENOMIC DNA]</scope>
    <source>
        <strain evidence="2 3">A7P-90m</strain>
    </source>
</reference>
<dbReference type="SUPFAM" id="SSF52540">
    <property type="entry name" value="P-loop containing nucleoside triphosphate hydrolases"/>
    <property type="match status" value="1"/>
</dbReference>
<name>A0A1G6NJ91_9BACT</name>
<dbReference type="STRING" id="1640674.SAMN05216323_104315"/>
<organism evidence="2 3">
    <name type="scientific">Williamwhitmania taraxaci</name>
    <dbReference type="NCBI Taxonomy" id="1640674"/>
    <lineage>
        <taxon>Bacteria</taxon>
        <taxon>Pseudomonadati</taxon>
        <taxon>Bacteroidota</taxon>
        <taxon>Bacteroidia</taxon>
        <taxon>Bacteroidales</taxon>
        <taxon>Williamwhitmaniaceae</taxon>
        <taxon>Williamwhitmania</taxon>
    </lineage>
</organism>